<proteinExistence type="predicted"/>
<organism evidence="1 2">
    <name type="scientific">Aegilops tauschii subsp. strangulata</name>
    <name type="common">Goatgrass</name>
    <dbReference type="NCBI Taxonomy" id="200361"/>
    <lineage>
        <taxon>Eukaryota</taxon>
        <taxon>Viridiplantae</taxon>
        <taxon>Streptophyta</taxon>
        <taxon>Embryophyta</taxon>
        <taxon>Tracheophyta</taxon>
        <taxon>Spermatophyta</taxon>
        <taxon>Magnoliopsida</taxon>
        <taxon>Liliopsida</taxon>
        <taxon>Poales</taxon>
        <taxon>Poaceae</taxon>
        <taxon>BOP clade</taxon>
        <taxon>Pooideae</taxon>
        <taxon>Triticodae</taxon>
        <taxon>Triticeae</taxon>
        <taxon>Triticinae</taxon>
        <taxon>Aegilops</taxon>
    </lineage>
</organism>
<dbReference type="PANTHER" id="PTHR33165">
    <property type="entry name" value="F-BOX DOMAIN CONTAINING PROTEIN-LIKE-RELATED"/>
    <property type="match status" value="1"/>
</dbReference>
<name>A0A453GQW2_AEGTS</name>
<sequence>PELSSRRSSPPFLPQIHVFVAAISLFLGHPKRRSPPHGEAVAVGGVVGVFVEDGGIGGAAMEQEVAGGSITAEWASLQRDLVQLVADCVLSTSGVDGYVAMRAVCPSWRSAVAKPSPHAAVADPRFRPRQWVVLHGADDEQGRPLFLDVSTGRFRRLRRPVLGDYILVGASDGLLVLGDRERPHAARLLNPLTGDMLPFAAPIPPEDWVNTAIVGSEPTIIFAFEPEQSEYQDIPAYCSLQQGSDAVYSADPTGQLRAVKFHDAAYDKENLLYLQSMVTHAGNVYVLICGGTLCKVV</sequence>
<reference evidence="2" key="2">
    <citation type="journal article" date="2017" name="Nat. Plants">
        <title>The Aegilops tauschii genome reveals multiple impacts of transposons.</title>
        <authorList>
            <person name="Zhao G."/>
            <person name="Zou C."/>
            <person name="Li K."/>
            <person name="Wang K."/>
            <person name="Li T."/>
            <person name="Gao L."/>
            <person name="Zhang X."/>
            <person name="Wang H."/>
            <person name="Yang Z."/>
            <person name="Liu X."/>
            <person name="Jiang W."/>
            <person name="Mao L."/>
            <person name="Kong X."/>
            <person name="Jiao Y."/>
            <person name="Jia J."/>
        </authorList>
    </citation>
    <scope>NUCLEOTIDE SEQUENCE [LARGE SCALE GENOMIC DNA]</scope>
    <source>
        <strain evidence="2">cv. AL8/78</strain>
    </source>
</reference>
<reference evidence="1" key="4">
    <citation type="submission" date="2019-03" db="UniProtKB">
        <authorList>
            <consortium name="EnsemblPlants"/>
        </authorList>
    </citation>
    <scope>IDENTIFICATION</scope>
</reference>
<dbReference type="Proteomes" id="UP000015105">
    <property type="component" value="Chromosome 3D"/>
</dbReference>
<protein>
    <recommendedName>
        <fullName evidence="3">DUF295 domain-containing protein</fullName>
    </recommendedName>
</protein>
<evidence type="ECO:0000313" key="1">
    <source>
        <dbReference type="EnsemblPlants" id="AET3Gv21158900.1"/>
    </source>
</evidence>
<evidence type="ECO:0008006" key="3">
    <source>
        <dbReference type="Google" id="ProtNLM"/>
    </source>
</evidence>
<evidence type="ECO:0000313" key="2">
    <source>
        <dbReference type="Proteomes" id="UP000015105"/>
    </source>
</evidence>
<dbReference type="STRING" id="200361.A0A453GQW2"/>
<dbReference type="Gramene" id="AET3Gv21158900.1">
    <property type="protein sequence ID" value="AET3Gv21158900.1"/>
    <property type="gene ID" value="AET3Gv21158900"/>
</dbReference>
<dbReference type="EnsemblPlants" id="AET3Gv21158900.1">
    <property type="protein sequence ID" value="AET3Gv21158900.1"/>
    <property type="gene ID" value="AET3Gv21158900"/>
</dbReference>
<dbReference type="AlphaFoldDB" id="A0A453GQW2"/>
<keyword evidence="2" id="KW-1185">Reference proteome</keyword>
<accession>A0A453GQW2</accession>
<reference evidence="1" key="3">
    <citation type="journal article" date="2017" name="Nature">
        <title>Genome sequence of the progenitor of the wheat D genome Aegilops tauschii.</title>
        <authorList>
            <person name="Luo M.C."/>
            <person name="Gu Y.Q."/>
            <person name="Puiu D."/>
            <person name="Wang H."/>
            <person name="Twardziok S.O."/>
            <person name="Deal K.R."/>
            <person name="Huo N."/>
            <person name="Zhu T."/>
            <person name="Wang L."/>
            <person name="Wang Y."/>
            <person name="McGuire P.E."/>
            <person name="Liu S."/>
            <person name="Long H."/>
            <person name="Ramasamy R.K."/>
            <person name="Rodriguez J.C."/>
            <person name="Van S.L."/>
            <person name="Yuan L."/>
            <person name="Wang Z."/>
            <person name="Xia Z."/>
            <person name="Xiao L."/>
            <person name="Anderson O.D."/>
            <person name="Ouyang S."/>
            <person name="Liang Y."/>
            <person name="Zimin A.V."/>
            <person name="Pertea G."/>
            <person name="Qi P."/>
            <person name="Bennetzen J.L."/>
            <person name="Dai X."/>
            <person name="Dawson M.W."/>
            <person name="Muller H.G."/>
            <person name="Kugler K."/>
            <person name="Rivarola-Duarte L."/>
            <person name="Spannagl M."/>
            <person name="Mayer K.F.X."/>
            <person name="Lu F.H."/>
            <person name="Bevan M.W."/>
            <person name="Leroy P."/>
            <person name="Li P."/>
            <person name="You F.M."/>
            <person name="Sun Q."/>
            <person name="Liu Z."/>
            <person name="Lyons E."/>
            <person name="Wicker T."/>
            <person name="Salzberg S.L."/>
            <person name="Devos K.M."/>
            <person name="Dvorak J."/>
        </authorList>
    </citation>
    <scope>NUCLEOTIDE SEQUENCE [LARGE SCALE GENOMIC DNA]</scope>
    <source>
        <strain evidence="1">cv. AL8/78</strain>
    </source>
</reference>
<reference evidence="2" key="1">
    <citation type="journal article" date="2014" name="Science">
        <title>Ancient hybridizations among the ancestral genomes of bread wheat.</title>
        <authorList>
            <consortium name="International Wheat Genome Sequencing Consortium,"/>
            <person name="Marcussen T."/>
            <person name="Sandve S.R."/>
            <person name="Heier L."/>
            <person name="Spannagl M."/>
            <person name="Pfeifer M."/>
            <person name="Jakobsen K.S."/>
            <person name="Wulff B.B."/>
            <person name="Steuernagel B."/>
            <person name="Mayer K.F."/>
            <person name="Olsen O.A."/>
        </authorList>
    </citation>
    <scope>NUCLEOTIDE SEQUENCE [LARGE SCALE GENOMIC DNA]</scope>
    <source>
        <strain evidence="2">cv. AL8/78</strain>
    </source>
</reference>
<dbReference type="PANTHER" id="PTHR33165:SF35">
    <property type="entry name" value="DUF295 DOMAIN-CONTAINING PROTEIN"/>
    <property type="match status" value="1"/>
</dbReference>
<reference evidence="1" key="5">
    <citation type="journal article" date="2021" name="G3 (Bethesda)">
        <title>Aegilops tauschii genome assembly Aet v5.0 features greater sequence contiguity and improved annotation.</title>
        <authorList>
            <person name="Wang L."/>
            <person name="Zhu T."/>
            <person name="Rodriguez J.C."/>
            <person name="Deal K.R."/>
            <person name="Dubcovsky J."/>
            <person name="McGuire P.E."/>
            <person name="Lux T."/>
            <person name="Spannagl M."/>
            <person name="Mayer K.F.X."/>
            <person name="Baldrich P."/>
            <person name="Meyers B.C."/>
            <person name="Huo N."/>
            <person name="Gu Y.Q."/>
            <person name="Zhou H."/>
            <person name="Devos K.M."/>
            <person name="Bennetzen J.L."/>
            <person name="Unver T."/>
            <person name="Budak H."/>
            <person name="Gulick P.J."/>
            <person name="Galiba G."/>
            <person name="Kalapos B."/>
            <person name="Nelson D.R."/>
            <person name="Li P."/>
            <person name="You F.M."/>
            <person name="Luo M.C."/>
            <person name="Dvorak J."/>
        </authorList>
    </citation>
    <scope>NUCLEOTIDE SEQUENCE [LARGE SCALE GENOMIC DNA]</scope>
    <source>
        <strain evidence="1">cv. AL8/78</strain>
    </source>
</reference>